<dbReference type="EMBL" id="SOAG01000003">
    <property type="protein sequence ID" value="TDS65096.1"/>
    <property type="molecule type" value="Genomic_DNA"/>
</dbReference>
<keyword evidence="1" id="KW-0472">Membrane</keyword>
<sequence>MWQIAYAIWELIYKLNFKADNITIHPNGRVDISQPVIDSEKKETNQEQLKDKVLQTESESKIDEVSKKEVQSQNKNVDKKQFDWTETLLLMIFIVVFGYKIYSKSKVDF</sequence>
<comment type="caution">
    <text evidence="2">The sequence shown here is derived from an EMBL/GenBank/DDBJ whole genome shotgun (WGS) entry which is preliminary data.</text>
</comment>
<feature type="transmembrane region" description="Helical" evidence="1">
    <location>
        <begin position="84"/>
        <end position="102"/>
    </location>
</feature>
<organism evidence="2 3">
    <name type="scientific">Myroides indicus</name>
    <dbReference type="NCBI Taxonomy" id="1323422"/>
    <lineage>
        <taxon>Bacteria</taxon>
        <taxon>Pseudomonadati</taxon>
        <taxon>Bacteroidota</taxon>
        <taxon>Flavobacteriia</taxon>
        <taxon>Flavobacteriales</taxon>
        <taxon>Flavobacteriaceae</taxon>
        <taxon>Myroides</taxon>
    </lineage>
</organism>
<evidence type="ECO:0000256" key="1">
    <source>
        <dbReference type="SAM" id="Phobius"/>
    </source>
</evidence>
<gene>
    <name evidence="2" type="ORF">C8P70_103119</name>
</gene>
<keyword evidence="3" id="KW-1185">Reference proteome</keyword>
<name>A0A4R7F3T5_9FLAO</name>
<reference evidence="2 3" key="1">
    <citation type="submission" date="2019-03" db="EMBL/GenBank/DDBJ databases">
        <title>Genomic Encyclopedia of Archaeal and Bacterial Type Strains, Phase II (KMG-II): from individual species to whole genera.</title>
        <authorList>
            <person name="Goeker M."/>
        </authorList>
    </citation>
    <scope>NUCLEOTIDE SEQUENCE [LARGE SCALE GENOMIC DNA]</scope>
    <source>
        <strain evidence="2 3">DSM 28213</strain>
    </source>
</reference>
<protein>
    <submittedName>
        <fullName evidence="2">Uncharacterized protein</fullName>
    </submittedName>
</protein>
<evidence type="ECO:0000313" key="2">
    <source>
        <dbReference type="EMBL" id="TDS65096.1"/>
    </source>
</evidence>
<dbReference type="Proteomes" id="UP000295215">
    <property type="component" value="Unassembled WGS sequence"/>
</dbReference>
<keyword evidence="1" id="KW-1133">Transmembrane helix</keyword>
<dbReference type="AlphaFoldDB" id="A0A4R7F3T5"/>
<evidence type="ECO:0000313" key="3">
    <source>
        <dbReference type="Proteomes" id="UP000295215"/>
    </source>
</evidence>
<accession>A0A4R7F3T5</accession>
<proteinExistence type="predicted"/>
<keyword evidence="1" id="KW-0812">Transmembrane</keyword>